<dbReference type="EMBL" id="UZAH01032110">
    <property type="protein sequence ID" value="VDP19698.1"/>
    <property type="molecule type" value="Genomic_DNA"/>
</dbReference>
<evidence type="ECO:0000313" key="1">
    <source>
        <dbReference type="EMBL" id="VDP19698.1"/>
    </source>
</evidence>
<evidence type="ECO:0000313" key="3">
    <source>
        <dbReference type="WBParaSite" id="HPBE_0002039001-mRNA-1"/>
    </source>
</evidence>
<protein>
    <submittedName>
        <fullName evidence="3">HA2 domain-containing protein</fullName>
    </submittedName>
</protein>
<gene>
    <name evidence="1" type="ORF">HPBE_LOCUS20389</name>
</gene>
<organism evidence="2 3">
    <name type="scientific">Heligmosomoides polygyrus</name>
    <name type="common">Parasitic roundworm</name>
    <dbReference type="NCBI Taxonomy" id="6339"/>
    <lineage>
        <taxon>Eukaryota</taxon>
        <taxon>Metazoa</taxon>
        <taxon>Ecdysozoa</taxon>
        <taxon>Nematoda</taxon>
        <taxon>Chromadorea</taxon>
        <taxon>Rhabditida</taxon>
        <taxon>Rhabditina</taxon>
        <taxon>Rhabditomorpha</taxon>
        <taxon>Strongyloidea</taxon>
        <taxon>Heligmosomidae</taxon>
        <taxon>Heligmosomoides</taxon>
    </lineage>
</organism>
<evidence type="ECO:0000313" key="2">
    <source>
        <dbReference type="Proteomes" id="UP000050761"/>
    </source>
</evidence>
<accession>A0A183GDP9</accession>
<dbReference type="AlphaFoldDB" id="A0A183GDP9"/>
<dbReference type="WBParaSite" id="HPBE_0002039001-mRNA-1">
    <property type="protein sequence ID" value="HPBE_0002039001-mRNA-1"/>
    <property type="gene ID" value="HPBE_0002039001"/>
</dbReference>
<reference evidence="3" key="2">
    <citation type="submission" date="2019-09" db="UniProtKB">
        <authorList>
            <consortium name="WormBaseParasite"/>
        </authorList>
    </citation>
    <scope>IDENTIFICATION</scope>
</reference>
<reference evidence="1 2" key="1">
    <citation type="submission" date="2018-11" db="EMBL/GenBank/DDBJ databases">
        <authorList>
            <consortium name="Pathogen Informatics"/>
        </authorList>
    </citation>
    <scope>NUCLEOTIDE SEQUENCE [LARGE SCALE GENOMIC DNA]</scope>
</reference>
<sequence>MAVLIIDAEKLLNILGLPMAKLCKLVQIPITIARLELLVDISVMASSSLSTVRSQRHIESGRRGKARSQYRQQWATGSAAHIEPSLKQKELEKVESILDVLKVECLPVEVYRMGKLEGG</sequence>
<proteinExistence type="predicted"/>
<accession>A0A3P8CFM9</accession>
<dbReference type="Proteomes" id="UP000050761">
    <property type="component" value="Unassembled WGS sequence"/>
</dbReference>
<name>A0A183GDP9_HELPZ</name>
<keyword evidence="2" id="KW-1185">Reference proteome</keyword>